<keyword evidence="3" id="KW-1185">Reference proteome</keyword>
<feature type="chain" id="PRO_5003071549" evidence="1">
    <location>
        <begin position="46"/>
        <end position="835"/>
    </location>
</feature>
<sequence>MIKPILSGHPCSVSPLHDSTYVTQATKCLACCILLLLGFASSSQAATLFSDNFDASGLSNFTQVDRAGSSNFSVSTAGVTEDAGQVGGNVGTASGSQPGAWLQPTDVYADPDYDFTVTFDARLMSEGSLDDCVFILGNQDDGEYYTIYLHESAQYCELDYYSSSIRATPPTVGSYASTAFADDTWYSITVTWVAATQTLSFNATQHGSATSFAAFSAVLDDAGTNNPSLKSFNYGIQFGFGTHNDGARFDNIVIDGTAGSPPPPVVLPGGSVEIAPDGAYCWFQDERAIWHQGSLYAGYVKSDGHYGVSRYDLATGDTHHMIISTATSMQKDDHNNPSITVLPDNRLLVVYSQHGYQNVFYHRTSTVTNPSLSSHWSSEQSHFAGAGTTYANTYRLKSESNKIYNFHRAIGYDPTLSISTNNGASWGTSFQVINAGNSSQRPYPRYCSNHDDRIDFIYTDAHPNAQPTAIYHMYYKADAFRKTDGTLVKTMANLPIQHGSLVTETGKERGSVVYDYSEAAWGPDDGPDDWIPKGRAWTWDIAYGEDGHPVCVFHVQPFNAPASNRFYYYYARWTGTEWQKRVIATGGGSIGHYTYTGGMTIDPDDPRVVYISSNADDPFDLSDIFNIPVSSGNKFEIYRGFTADGGLTFEWDVVTANSAKDNLRPLVPENHGLTRHVVWFHGDYNSYVNYDCSVLGIFDEPKELLSDWKTAHGISGESVTTDSDKDGLNHLLEYALSGVPTDQSDAPAPVLDGSTYSFQHVAARTDVETVVQFSPDLSTDSWMDVATVRAAGLPNTVVSGFTLQSDNGAPELMSLTINPGSYDEMGYLRVKVNEL</sequence>
<dbReference type="InterPro" id="IPR013320">
    <property type="entry name" value="ConA-like_dom_sf"/>
</dbReference>
<dbReference type="Proteomes" id="UP000000925">
    <property type="component" value="Chromosome"/>
</dbReference>
<dbReference type="OrthoDB" id="258246at2"/>
<dbReference type="RefSeq" id="WP_013041892.1">
    <property type="nucleotide sequence ID" value="NC_014008.1"/>
</dbReference>
<dbReference type="KEGG" id="caa:Caka_0137"/>
<accession>D5EL64</accession>
<dbReference type="AlphaFoldDB" id="D5EL64"/>
<organism evidence="2 3">
    <name type="scientific">Coraliomargarita akajimensis (strain DSM 45221 / IAM 15411 / JCM 23193 / KCTC 12865 / 04OKA010-24)</name>
    <dbReference type="NCBI Taxonomy" id="583355"/>
    <lineage>
        <taxon>Bacteria</taxon>
        <taxon>Pseudomonadati</taxon>
        <taxon>Verrucomicrobiota</taxon>
        <taxon>Opitutia</taxon>
        <taxon>Puniceicoccales</taxon>
        <taxon>Coraliomargaritaceae</taxon>
        <taxon>Coraliomargarita</taxon>
    </lineage>
</organism>
<feature type="signal peptide" evidence="1">
    <location>
        <begin position="1"/>
        <end position="45"/>
    </location>
</feature>
<dbReference type="Gene3D" id="2.60.120.560">
    <property type="entry name" value="Exo-inulinase, domain 1"/>
    <property type="match status" value="1"/>
</dbReference>
<dbReference type="EMBL" id="CP001998">
    <property type="protein sequence ID" value="ADE53166.1"/>
    <property type="molecule type" value="Genomic_DNA"/>
</dbReference>
<protein>
    <submittedName>
        <fullName evidence="2">Uncharacterized protein</fullName>
    </submittedName>
</protein>
<reference evidence="2 3" key="1">
    <citation type="journal article" date="2010" name="Stand. Genomic Sci.">
        <title>Complete genome sequence of Coraliomargarita akajimensis type strain (04OKA010-24).</title>
        <authorList>
            <person name="Mavromatis K."/>
            <person name="Abt B."/>
            <person name="Brambilla E."/>
            <person name="Lapidus A."/>
            <person name="Copeland A."/>
            <person name="Deshpande S."/>
            <person name="Nolan M."/>
            <person name="Lucas S."/>
            <person name="Tice H."/>
            <person name="Cheng J.F."/>
            <person name="Han C."/>
            <person name="Detter J.C."/>
            <person name="Woyke T."/>
            <person name="Goodwin L."/>
            <person name="Pitluck S."/>
            <person name="Held B."/>
            <person name="Brettin T."/>
            <person name="Tapia R."/>
            <person name="Ivanova N."/>
            <person name="Mikhailova N."/>
            <person name="Pati A."/>
            <person name="Liolios K."/>
            <person name="Chen A."/>
            <person name="Palaniappan K."/>
            <person name="Land M."/>
            <person name="Hauser L."/>
            <person name="Chang Y.J."/>
            <person name="Jeffries C.D."/>
            <person name="Rohde M."/>
            <person name="Goker M."/>
            <person name="Bristow J."/>
            <person name="Eisen J.A."/>
            <person name="Markowitz V."/>
            <person name="Hugenholtz P."/>
            <person name="Klenk H.P."/>
            <person name="Kyrpides N.C."/>
        </authorList>
    </citation>
    <scope>NUCLEOTIDE SEQUENCE [LARGE SCALE GENOMIC DNA]</scope>
    <source>
        <strain evidence="3">DSM 45221 / IAM 15411 / JCM 23193 / KCTC 12865</strain>
    </source>
</reference>
<evidence type="ECO:0000313" key="3">
    <source>
        <dbReference type="Proteomes" id="UP000000925"/>
    </source>
</evidence>
<proteinExistence type="predicted"/>
<gene>
    <name evidence="2" type="ordered locus">Caka_0137</name>
</gene>
<name>D5EL64_CORAD</name>
<evidence type="ECO:0000256" key="1">
    <source>
        <dbReference type="SAM" id="SignalP"/>
    </source>
</evidence>
<dbReference type="SUPFAM" id="SSF49899">
    <property type="entry name" value="Concanavalin A-like lectins/glucanases"/>
    <property type="match status" value="1"/>
</dbReference>
<dbReference type="Pfam" id="PF15892">
    <property type="entry name" value="BNR_4"/>
    <property type="match status" value="1"/>
</dbReference>
<dbReference type="STRING" id="583355.Caka_0137"/>
<keyword evidence="1" id="KW-0732">Signal</keyword>
<evidence type="ECO:0000313" key="2">
    <source>
        <dbReference type="EMBL" id="ADE53166.1"/>
    </source>
</evidence>
<dbReference type="eggNOG" id="COG4225">
    <property type="taxonomic scope" value="Bacteria"/>
</dbReference>
<dbReference type="HOGENOM" id="CLU_340029_0_0_0"/>